<evidence type="ECO:0000313" key="2">
    <source>
        <dbReference type="Proteomes" id="UP001500368"/>
    </source>
</evidence>
<gene>
    <name evidence="1" type="ORF">GCM10025790_12470</name>
</gene>
<accession>A0ABP9FUW0</accession>
<organism evidence="1 2">
    <name type="scientific">Nesterenkonia rhizosphaerae</name>
    <dbReference type="NCBI Taxonomy" id="1348272"/>
    <lineage>
        <taxon>Bacteria</taxon>
        <taxon>Bacillati</taxon>
        <taxon>Actinomycetota</taxon>
        <taxon>Actinomycetes</taxon>
        <taxon>Micrococcales</taxon>
        <taxon>Micrococcaceae</taxon>
        <taxon>Nesterenkonia</taxon>
    </lineage>
</organism>
<name>A0ABP9FUW0_9MICC</name>
<dbReference type="Proteomes" id="UP001500368">
    <property type="component" value="Unassembled WGS sequence"/>
</dbReference>
<reference evidence="2" key="1">
    <citation type="journal article" date="2019" name="Int. J. Syst. Evol. Microbiol.">
        <title>The Global Catalogue of Microorganisms (GCM) 10K type strain sequencing project: providing services to taxonomists for standard genome sequencing and annotation.</title>
        <authorList>
            <consortium name="The Broad Institute Genomics Platform"/>
            <consortium name="The Broad Institute Genome Sequencing Center for Infectious Disease"/>
            <person name="Wu L."/>
            <person name="Ma J."/>
        </authorList>
    </citation>
    <scope>NUCLEOTIDE SEQUENCE [LARGE SCALE GENOMIC DNA]</scope>
    <source>
        <strain evidence="2">JCM 19129</strain>
    </source>
</reference>
<comment type="caution">
    <text evidence="1">The sequence shown here is derived from an EMBL/GenBank/DDBJ whole genome shotgun (WGS) entry which is preliminary data.</text>
</comment>
<evidence type="ECO:0000313" key="1">
    <source>
        <dbReference type="EMBL" id="GAA4918380.1"/>
    </source>
</evidence>
<sequence length="128" mass="14238">MAKARRPAGPAILAMPLLDNAVQMQDLYGFKTAGNNSSVIRTGVHCQPRFMAITPRDERNTMSHVKSMLQAHPKEELGIDQQKLAECIAACLNVRRPARRALMPVSASRRPESWWRASAQTKTVPIFA</sequence>
<protein>
    <submittedName>
        <fullName evidence="1">Uncharacterized protein</fullName>
    </submittedName>
</protein>
<dbReference type="EMBL" id="BAABLW010000007">
    <property type="protein sequence ID" value="GAA4918380.1"/>
    <property type="molecule type" value="Genomic_DNA"/>
</dbReference>
<keyword evidence="2" id="KW-1185">Reference proteome</keyword>
<proteinExistence type="predicted"/>